<proteinExistence type="predicted"/>
<gene>
    <name evidence="2" type="ORF">BJ982_004148</name>
</gene>
<dbReference type="Proteomes" id="UP000542210">
    <property type="component" value="Unassembled WGS sequence"/>
</dbReference>
<name>A0A7W7D9T9_9ACTN</name>
<evidence type="ECO:0000313" key="2">
    <source>
        <dbReference type="EMBL" id="MBB4702604.1"/>
    </source>
</evidence>
<sequence>MPQVRMMGDDAEEVDAVLEVALAWLRSCPDLIVGSPTRLGHRNGGGRVVFELMLARPAAPQRVQAERVDVPARRRAAGSARRRALPPGGQ</sequence>
<keyword evidence="3" id="KW-1185">Reference proteome</keyword>
<dbReference type="EMBL" id="JACHND010000001">
    <property type="protein sequence ID" value="MBB4702604.1"/>
    <property type="molecule type" value="Genomic_DNA"/>
</dbReference>
<dbReference type="RefSeq" id="WP_184882497.1">
    <property type="nucleotide sequence ID" value="NZ_BOOV01000005.1"/>
</dbReference>
<dbReference type="AlphaFoldDB" id="A0A7W7D9T9"/>
<evidence type="ECO:0000256" key="1">
    <source>
        <dbReference type="SAM" id="MobiDB-lite"/>
    </source>
</evidence>
<feature type="region of interest" description="Disordered" evidence="1">
    <location>
        <begin position="65"/>
        <end position="90"/>
    </location>
</feature>
<comment type="caution">
    <text evidence="2">The sequence shown here is derived from an EMBL/GenBank/DDBJ whole genome shotgun (WGS) entry which is preliminary data.</text>
</comment>
<reference evidence="2 3" key="1">
    <citation type="submission" date="2020-08" db="EMBL/GenBank/DDBJ databases">
        <title>Sequencing the genomes of 1000 actinobacteria strains.</title>
        <authorList>
            <person name="Klenk H.-P."/>
        </authorList>
    </citation>
    <scope>NUCLEOTIDE SEQUENCE [LARGE SCALE GENOMIC DNA]</scope>
    <source>
        <strain evidence="2 3">DSM 45784</strain>
    </source>
</reference>
<evidence type="ECO:0000313" key="3">
    <source>
        <dbReference type="Proteomes" id="UP000542210"/>
    </source>
</evidence>
<feature type="compositionally biased region" description="Basic residues" evidence="1">
    <location>
        <begin position="73"/>
        <end position="84"/>
    </location>
</feature>
<accession>A0A7W7D9T9</accession>
<organism evidence="2 3">
    <name type="scientific">Sphaerisporangium siamense</name>
    <dbReference type="NCBI Taxonomy" id="795645"/>
    <lineage>
        <taxon>Bacteria</taxon>
        <taxon>Bacillati</taxon>
        <taxon>Actinomycetota</taxon>
        <taxon>Actinomycetes</taxon>
        <taxon>Streptosporangiales</taxon>
        <taxon>Streptosporangiaceae</taxon>
        <taxon>Sphaerisporangium</taxon>
    </lineage>
</organism>
<protein>
    <submittedName>
        <fullName evidence="2">Uncharacterized protein</fullName>
    </submittedName>
</protein>